<keyword evidence="2" id="KW-1185">Reference proteome</keyword>
<evidence type="ECO:0000313" key="2">
    <source>
        <dbReference type="Proteomes" id="UP000503349"/>
    </source>
</evidence>
<dbReference type="AlphaFoldDB" id="A0A6G1Q0P7"/>
<name>A0A6G1Q0P7_CHAAH</name>
<dbReference type="Proteomes" id="UP000503349">
    <property type="component" value="Chromosome 11"/>
</dbReference>
<accession>A0A6G1Q0P7</accession>
<reference evidence="1 2" key="1">
    <citation type="submission" date="2019-02" db="EMBL/GenBank/DDBJ databases">
        <title>Opniocepnalus argus genome.</title>
        <authorList>
            <person name="Zhou C."/>
            <person name="Xiao S."/>
        </authorList>
    </citation>
    <scope>NUCLEOTIDE SEQUENCE [LARGE SCALE GENOMIC DNA]</scope>
    <source>
        <strain evidence="1">OARG1902GOOAL</strain>
        <tissue evidence="1">Muscle</tissue>
    </source>
</reference>
<proteinExistence type="predicted"/>
<reference evidence="2" key="2">
    <citation type="submission" date="2019-02" db="EMBL/GenBank/DDBJ databases">
        <title>Opniocepnalus argus Var Kimnra genome.</title>
        <authorList>
            <person name="Zhou C."/>
            <person name="Xiao S."/>
        </authorList>
    </citation>
    <scope>NUCLEOTIDE SEQUENCE [LARGE SCALE GENOMIC DNA]</scope>
</reference>
<dbReference type="EMBL" id="CM015722">
    <property type="protein sequence ID" value="KAF3696095.1"/>
    <property type="molecule type" value="Genomic_DNA"/>
</dbReference>
<protein>
    <submittedName>
        <fullName evidence="1">Uncharacterized protein</fullName>
    </submittedName>
</protein>
<organism evidence="1 2">
    <name type="scientific">Channa argus</name>
    <name type="common">Northern snakehead</name>
    <name type="synonym">Ophicephalus argus</name>
    <dbReference type="NCBI Taxonomy" id="215402"/>
    <lineage>
        <taxon>Eukaryota</taxon>
        <taxon>Metazoa</taxon>
        <taxon>Chordata</taxon>
        <taxon>Craniata</taxon>
        <taxon>Vertebrata</taxon>
        <taxon>Euteleostomi</taxon>
        <taxon>Actinopterygii</taxon>
        <taxon>Neopterygii</taxon>
        <taxon>Teleostei</taxon>
        <taxon>Neoteleostei</taxon>
        <taxon>Acanthomorphata</taxon>
        <taxon>Anabantaria</taxon>
        <taxon>Anabantiformes</taxon>
        <taxon>Channoidei</taxon>
        <taxon>Channidae</taxon>
        <taxon>Channa</taxon>
    </lineage>
</organism>
<gene>
    <name evidence="1" type="ORF">EXN66_Car011771</name>
</gene>
<evidence type="ECO:0000313" key="1">
    <source>
        <dbReference type="EMBL" id="KAF3696095.1"/>
    </source>
</evidence>
<sequence>MGLNGRTGNGGGEGGLWAHEERELAVRTQTETASNGSLMRDGQCGLYLITNQHSFEFSGERKCKL</sequence>